<evidence type="ECO:0000259" key="2">
    <source>
        <dbReference type="Pfam" id="PF13649"/>
    </source>
</evidence>
<dbReference type="EMBL" id="JFHD01000006">
    <property type="protein sequence ID" value="KDR31444.1"/>
    <property type="molecule type" value="Genomic_DNA"/>
</dbReference>
<dbReference type="AlphaFoldDB" id="A0A656QNS9"/>
<gene>
    <name evidence="3" type="ORF">BG60_33070</name>
</gene>
<dbReference type="GO" id="GO:0016757">
    <property type="term" value="F:glycosyltransferase activity"/>
    <property type="evidence" value="ECO:0007669"/>
    <property type="project" value="InterPro"/>
</dbReference>
<dbReference type="Proteomes" id="UP000027451">
    <property type="component" value="Unassembled WGS sequence"/>
</dbReference>
<evidence type="ECO:0000259" key="1">
    <source>
        <dbReference type="Pfam" id="PF00534"/>
    </source>
</evidence>
<dbReference type="Pfam" id="PF13649">
    <property type="entry name" value="Methyltransf_25"/>
    <property type="match status" value="1"/>
</dbReference>
<evidence type="ECO:0000313" key="3">
    <source>
        <dbReference type="EMBL" id="KDR31444.1"/>
    </source>
</evidence>
<dbReference type="Gene3D" id="3.40.50.150">
    <property type="entry name" value="Vaccinia Virus protein VP39"/>
    <property type="match status" value="1"/>
</dbReference>
<dbReference type="Pfam" id="PF00534">
    <property type="entry name" value="Glycos_transf_1"/>
    <property type="match status" value="1"/>
</dbReference>
<reference evidence="3 4" key="1">
    <citation type="submission" date="2014-03" db="EMBL/GenBank/DDBJ databases">
        <title>Draft Genome Sequences of Four Burkholderia Strains.</title>
        <authorList>
            <person name="Liu X.Y."/>
            <person name="Li C.X."/>
            <person name="Xu J.H."/>
        </authorList>
    </citation>
    <scope>NUCLEOTIDE SEQUENCE [LARGE SCALE GENOMIC DNA]</scope>
    <source>
        <strain evidence="3 4">OP-1</strain>
    </source>
</reference>
<sequence>MDLSGFFDFDESIRVWVERERKPFDYSDGEEQEQYLLDAVRDASDVSSGSMDLREKMIDWPSTYHLTPRRGNLLRPFASWFAGKRVLEIGCGCGAITRFLGEAGATVVSVEGSLMRATIARERCRDLPNVEIICATSEKIGVLGEFDAVMLIGVLEYARKFLGVDGTHRLLSDCVARLTEAGRVFVAIENQLGLKYFAGAAEDHTGVAMFGIEERYLPEGVATFGRKELGSHLDRASLSFQQWWYPFPDYKLPLSVLSEEAVCGRLEADFSPMIANASAADPQRPFYQAFSPERAWGPVYRNELAHALSNSFLAIASRQPLAGNDPDAAGFHYAVDRLPQFTKELQVRKTAHGPLMVTHRPLFASAGARSTGVENLPVADAPFVDGTHWQYRLSLLLSEPGWTQTTFTDWYMQWFDALRAKLGIAQGGLPALDAPVDARLVDALPRNLILDGGKASFFDLEWKYGETIEFGYLLFRGAYCSLWELRTVAVPKEGTPVRLRDLFEAALSCIGLSLSDEILKRYGRLEHQFQRGTTGRSTLDSEDVLHAELIVTPSIVNEVIRLNGDLLRKDAAISTQGAEIHRLEDLLVEKEEIVGALSADVRVLNERIVAEMGAKDDIIHRLGDEIHGLNLRLQKEDGRVERPAEVSDGHGKQEREAEEALLNEELIRHRKQAEVQANLIKMQAERIRRLERDQPHEQVKSFGDSGASADAEAAQLREAFAALRQSKWFRLRDALTQRPISGRQMARAGYLIGAMTTPAVLKRPLSRVVSQVRALVSPPPEPPAPRLPKAPVAPKGEGANAYIVRQKKPDLAERPRVLHVIANFMTGGSSKLVVDLIEGLGHRYRQTVLTSFIPTPQAYTGVDIHAISQPGEADQFLAFFRAHQPEFIHVHYWGDCDEPWYAKAFDAATGLGIPVVQNINTPVAPFVSPSIIHNVYVSKYVEREFGDPRAKNRVIYPGSDFSHFSLKEGEKAVGKKVGMVYRLERDKLNESAIVPFIRVAQMNPKASVLIVGGGSLLEPFKASVAAAGVDAQFEFTGYVPYGELPGLYRDMAVFVAPVWKESFGQVSPFAMNMEVPVVGYDVGAIGEIINNDSYLAPAADAERLAQIIDNLLHDDAARRKLALDHRNRAQQYFSLEAMVSSYRALYGEVLGADVTKHPD</sequence>
<dbReference type="InterPro" id="IPR050194">
    <property type="entry name" value="Glycosyltransferase_grp1"/>
</dbReference>
<dbReference type="InterPro" id="IPR041698">
    <property type="entry name" value="Methyltransf_25"/>
</dbReference>
<dbReference type="PANTHER" id="PTHR45947:SF3">
    <property type="entry name" value="SULFOQUINOVOSYL TRANSFERASE SQD2"/>
    <property type="match status" value="1"/>
</dbReference>
<keyword evidence="4" id="KW-1185">Reference proteome</keyword>
<feature type="domain" description="Methyltransferase" evidence="2">
    <location>
        <begin position="86"/>
        <end position="159"/>
    </location>
</feature>
<protein>
    <recommendedName>
        <fullName evidence="5">Glycosyl transferase family 1</fullName>
    </recommendedName>
</protein>
<accession>A0A656QNS9</accession>
<comment type="caution">
    <text evidence="3">The sequence shown here is derived from an EMBL/GenBank/DDBJ whole genome shotgun (WGS) entry which is preliminary data.</text>
</comment>
<proteinExistence type="predicted"/>
<dbReference type="RefSeq" id="WP_051996485.1">
    <property type="nucleotide sequence ID" value="NZ_JFHD01000006.1"/>
</dbReference>
<dbReference type="InterPro" id="IPR001296">
    <property type="entry name" value="Glyco_trans_1"/>
</dbReference>
<dbReference type="InterPro" id="IPR029063">
    <property type="entry name" value="SAM-dependent_MTases_sf"/>
</dbReference>
<name>A0A656QNS9_9BURK</name>
<evidence type="ECO:0008006" key="5">
    <source>
        <dbReference type="Google" id="ProtNLM"/>
    </source>
</evidence>
<feature type="domain" description="Glycosyl transferase family 1" evidence="1">
    <location>
        <begin position="974"/>
        <end position="1122"/>
    </location>
</feature>
<dbReference type="SUPFAM" id="SSF53335">
    <property type="entry name" value="S-adenosyl-L-methionine-dependent methyltransferases"/>
    <property type="match status" value="1"/>
</dbReference>
<evidence type="ECO:0000313" key="4">
    <source>
        <dbReference type="Proteomes" id="UP000027451"/>
    </source>
</evidence>
<dbReference type="PANTHER" id="PTHR45947">
    <property type="entry name" value="SULFOQUINOVOSYL TRANSFERASE SQD2"/>
    <property type="match status" value="1"/>
</dbReference>
<dbReference type="Gene3D" id="3.40.50.2000">
    <property type="entry name" value="Glycogen Phosphorylase B"/>
    <property type="match status" value="2"/>
</dbReference>
<dbReference type="CDD" id="cd02440">
    <property type="entry name" value="AdoMet_MTases"/>
    <property type="match status" value="1"/>
</dbReference>
<dbReference type="CDD" id="cd03801">
    <property type="entry name" value="GT4_PimA-like"/>
    <property type="match status" value="1"/>
</dbReference>
<organism evidence="3 4">
    <name type="scientific">Caballeronia zhejiangensis</name>
    <dbReference type="NCBI Taxonomy" id="871203"/>
    <lineage>
        <taxon>Bacteria</taxon>
        <taxon>Pseudomonadati</taxon>
        <taxon>Pseudomonadota</taxon>
        <taxon>Betaproteobacteria</taxon>
        <taxon>Burkholderiales</taxon>
        <taxon>Burkholderiaceae</taxon>
        <taxon>Caballeronia</taxon>
    </lineage>
</organism>
<dbReference type="SUPFAM" id="SSF53756">
    <property type="entry name" value="UDP-Glycosyltransferase/glycogen phosphorylase"/>
    <property type="match status" value="1"/>
</dbReference>